<feature type="region of interest" description="Disordered" evidence="1">
    <location>
        <begin position="88"/>
        <end position="111"/>
    </location>
</feature>
<proteinExistence type="predicted"/>
<dbReference type="RefSeq" id="XP_062692894.1">
    <property type="nucleotide sequence ID" value="XM_062838211.1"/>
</dbReference>
<sequence length="163" mass="18496">MDCREARCIIQNKRESWGFWKPSRNLPQEDKFQSLANLKYHNSASATPVQEPTACEWQSVHRSAILFNATTRNAHFMQTGNGLGWFVEQAPPPTSIQPRKKSRRGRDRPASSLLICHSPAVSSRLFHCAVAWYKGENTSGYYHDMMANDGACSLRRLKQASNI</sequence>
<keyword evidence="3" id="KW-1185">Reference proteome</keyword>
<organism evidence="2 3">
    <name type="scientific">Neurospora hispaniola</name>
    <dbReference type="NCBI Taxonomy" id="588809"/>
    <lineage>
        <taxon>Eukaryota</taxon>
        <taxon>Fungi</taxon>
        <taxon>Dikarya</taxon>
        <taxon>Ascomycota</taxon>
        <taxon>Pezizomycotina</taxon>
        <taxon>Sordariomycetes</taxon>
        <taxon>Sordariomycetidae</taxon>
        <taxon>Sordariales</taxon>
        <taxon>Sordariaceae</taxon>
        <taxon>Neurospora</taxon>
    </lineage>
</organism>
<gene>
    <name evidence="2" type="ORF">B0T23DRAFT_395797</name>
</gene>
<dbReference type="Proteomes" id="UP001285908">
    <property type="component" value="Unassembled WGS sequence"/>
</dbReference>
<accession>A0AAJ0I843</accession>
<dbReference type="GeneID" id="87875833"/>
<evidence type="ECO:0000313" key="2">
    <source>
        <dbReference type="EMBL" id="KAK3492436.1"/>
    </source>
</evidence>
<dbReference type="EMBL" id="JAULSX010000004">
    <property type="protein sequence ID" value="KAK3492436.1"/>
    <property type="molecule type" value="Genomic_DNA"/>
</dbReference>
<evidence type="ECO:0000256" key="1">
    <source>
        <dbReference type="SAM" id="MobiDB-lite"/>
    </source>
</evidence>
<dbReference type="AlphaFoldDB" id="A0AAJ0I843"/>
<comment type="caution">
    <text evidence="2">The sequence shown here is derived from an EMBL/GenBank/DDBJ whole genome shotgun (WGS) entry which is preliminary data.</text>
</comment>
<reference evidence="2 3" key="1">
    <citation type="journal article" date="2023" name="Mol. Phylogenet. Evol.">
        <title>Genome-scale phylogeny and comparative genomics of the fungal order Sordariales.</title>
        <authorList>
            <person name="Hensen N."/>
            <person name="Bonometti L."/>
            <person name="Westerberg I."/>
            <person name="Brannstrom I.O."/>
            <person name="Guillou S."/>
            <person name="Cros-Aarteil S."/>
            <person name="Calhoun S."/>
            <person name="Haridas S."/>
            <person name="Kuo A."/>
            <person name="Mondo S."/>
            <person name="Pangilinan J."/>
            <person name="Riley R."/>
            <person name="LaButti K."/>
            <person name="Andreopoulos B."/>
            <person name="Lipzen A."/>
            <person name="Chen C."/>
            <person name="Yan M."/>
            <person name="Daum C."/>
            <person name="Ng V."/>
            <person name="Clum A."/>
            <person name="Steindorff A."/>
            <person name="Ohm R.A."/>
            <person name="Martin F."/>
            <person name="Silar P."/>
            <person name="Natvig D.O."/>
            <person name="Lalanne C."/>
            <person name="Gautier V."/>
            <person name="Ament-Velasquez S.L."/>
            <person name="Kruys A."/>
            <person name="Hutchinson M.I."/>
            <person name="Powell A.J."/>
            <person name="Barry K."/>
            <person name="Miller A.N."/>
            <person name="Grigoriev I.V."/>
            <person name="Debuchy R."/>
            <person name="Gladieux P."/>
            <person name="Hiltunen Thoren M."/>
            <person name="Johannesson H."/>
        </authorList>
    </citation>
    <scope>NUCLEOTIDE SEQUENCE [LARGE SCALE GENOMIC DNA]</scope>
    <source>
        <strain evidence="2 3">FGSC 10403</strain>
    </source>
</reference>
<protein>
    <submittedName>
        <fullName evidence="2">Uncharacterized protein</fullName>
    </submittedName>
</protein>
<evidence type="ECO:0000313" key="3">
    <source>
        <dbReference type="Proteomes" id="UP001285908"/>
    </source>
</evidence>
<name>A0AAJ0I843_9PEZI</name>